<accession>A0A813DR66</accession>
<evidence type="ECO:0000256" key="1">
    <source>
        <dbReference type="SAM" id="SignalP"/>
    </source>
</evidence>
<organism evidence="2 3">
    <name type="scientific">Polarella glacialis</name>
    <name type="common">Dinoflagellate</name>
    <dbReference type="NCBI Taxonomy" id="89957"/>
    <lineage>
        <taxon>Eukaryota</taxon>
        <taxon>Sar</taxon>
        <taxon>Alveolata</taxon>
        <taxon>Dinophyceae</taxon>
        <taxon>Suessiales</taxon>
        <taxon>Suessiaceae</taxon>
        <taxon>Polarella</taxon>
    </lineage>
</organism>
<protein>
    <submittedName>
        <fullName evidence="2">Uncharacterized protein</fullName>
    </submittedName>
</protein>
<gene>
    <name evidence="2" type="ORF">PGLA1383_LOCUS6938</name>
</gene>
<comment type="caution">
    <text evidence="2">The sequence shown here is derived from an EMBL/GenBank/DDBJ whole genome shotgun (WGS) entry which is preliminary data.</text>
</comment>
<name>A0A813DR66_POLGL</name>
<evidence type="ECO:0000313" key="3">
    <source>
        <dbReference type="Proteomes" id="UP000654075"/>
    </source>
</evidence>
<keyword evidence="3" id="KW-1185">Reference proteome</keyword>
<feature type="chain" id="PRO_5032859302" evidence="1">
    <location>
        <begin position="25"/>
        <end position="116"/>
    </location>
</feature>
<dbReference type="AlphaFoldDB" id="A0A813DR66"/>
<dbReference type="Proteomes" id="UP000654075">
    <property type="component" value="Unassembled WGS sequence"/>
</dbReference>
<evidence type="ECO:0000313" key="2">
    <source>
        <dbReference type="EMBL" id="CAE8588130.1"/>
    </source>
</evidence>
<feature type="signal peptide" evidence="1">
    <location>
        <begin position="1"/>
        <end position="24"/>
    </location>
</feature>
<reference evidence="2" key="1">
    <citation type="submission" date="2021-02" db="EMBL/GenBank/DDBJ databases">
        <authorList>
            <person name="Dougan E. K."/>
            <person name="Rhodes N."/>
            <person name="Thang M."/>
            <person name="Chan C."/>
        </authorList>
    </citation>
    <scope>NUCLEOTIDE SEQUENCE</scope>
</reference>
<dbReference type="EMBL" id="CAJNNV010002946">
    <property type="protein sequence ID" value="CAE8588130.1"/>
    <property type="molecule type" value="Genomic_DNA"/>
</dbReference>
<sequence length="116" mass="12082">MACGRLRLVLLLSASAVLQTLLSAAAPAGPDVAAKAEGPHRQGPGFCCDYPWLGSQEACGGAQDGHCKQGETCWKCCVNSGGPCGDREGSVQHHYCAESLATFGCLLRVQHCCPSF</sequence>
<proteinExistence type="predicted"/>
<keyword evidence="1" id="KW-0732">Signal</keyword>